<proteinExistence type="predicted"/>
<evidence type="ECO:0000256" key="2">
    <source>
        <dbReference type="PROSITE-ProRule" id="PRU00284"/>
    </source>
</evidence>
<evidence type="ECO:0000313" key="5">
    <source>
        <dbReference type="EMBL" id="OEH93816.1"/>
    </source>
</evidence>
<dbReference type="SUPFAM" id="SSF58104">
    <property type="entry name" value="Methyl-accepting chemotaxis protein (MCP) signaling domain"/>
    <property type="match status" value="1"/>
</dbReference>
<dbReference type="SUPFAM" id="SSF46458">
    <property type="entry name" value="Globin-like"/>
    <property type="match status" value="1"/>
</dbReference>
<dbReference type="GO" id="GO:0020037">
    <property type="term" value="F:heme binding"/>
    <property type="evidence" value="ECO:0007669"/>
    <property type="project" value="InterPro"/>
</dbReference>
<evidence type="ECO:0000256" key="1">
    <source>
        <dbReference type="ARBA" id="ARBA00023224"/>
    </source>
</evidence>
<name>A0A1E5LID9_9BACI</name>
<dbReference type="PANTHER" id="PTHR32089">
    <property type="entry name" value="METHYL-ACCEPTING CHEMOTAXIS PROTEIN MCPB"/>
    <property type="match status" value="1"/>
</dbReference>
<dbReference type="CDD" id="cd01068">
    <property type="entry name" value="globin_sensor"/>
    <property type="match status" value="1"/>
</dbReference>
<sequence length="456" mass="51259">MVLKQVIDSIKGWGSMSLLQIVQKKKEKVASFESLVEKSKNHQTVLSVQSDEDIHKQLQLINLTEADLAILKQIQPLISRNIEQFTSGFYEALQKVGELDRIIRDNSSVERLKNTLNVHIIEMFNGVIDADFIQKRNQIAQVHLRIGLQPKWYVAAFQHLFLNIMDIIFQDEEELHNEQERAQSLIVVSKIINLEQQIVLDAYEKKNARQVEENEKNKQEVKASISETTEELTTMIVQATAAIQEIVAQSQGIYKIAKNGTDLSKVAEKNTIQGQQQMDQLHENMNQIDQTAIKITNNINMLEKTSVQIGSIVDVITTVAEQTNLLALNAAIEAARAGEHGRGFAVVADEVRKLAEQTRSSATHVTELVNSTAEQVGYVVSDINAVNSFVRKGNDSMGTASESLQNILRSMNENKKQSEFIMKETETFTEIITSMGQAATDISSFAEDLNRVMKEY</sequence>
<dbReference type="SMART" id="SM00283">
    <property type="entry name" value="MA"/>
    <property type="match status" value="1"/>
</dbReference>
<evidence type="ECO:0000259" key="4">
    <source>
        <dbReference type="PROSITE" id="PS50111"/>
    </source>
</evidence>
<dbReference type="PROSITE" id="PS50111">
    <property type="entry name" value="CHEMOTAXIS_TRANSDUC_2"/>
    <property type="match status" value="1"/>
</dbReference>
<dbReference type="InterPro" id="IPR039379">
    <property type="entry name" value="Protoglobin_sensor_dom"/>
</dbReference>
<evidence type="ECO:0000256" key="3">
    <source>
        <dbReference type="SAM" id="Coils"/>
    </source>
</evidence>
<dbReference type="InterPro" id="IPR009050">
    <property type="entry name" value="Globin-like_sf"/>
</dbReference>
<gene>
    <name evidence="5" type="ORF">BFG57_10860</name>
</gene>
<reference evidence="5 6" key="1">
    <citation type="submission" date="2016-08" db="EMBL/GenBank/DDBJ databases">
        <title>Genome of Bacillus solimangrovi GH2-4.</title>
        <authorList>
            <person name="Lim S."/>
            <person name="Kim B.-C."/>
        </authorList>
    </citation>
    <scope>NUCLEOTIDE SEQUENCE [LARGE SCALE GENOMIC DNA]</scope>
    <source>
        <strain evidence="5 6">GH2-4</strain>
    </source>
</reference>
<keyword evidence="6" id="KW-1185">Reference proteome</keyword>
<dbReference type="GO" id="GO:0016020">
    <property type="term" value="C:membrane"/>
    <property type="evidence" value="ECO:0007669"/>
    <property type="project" value="InterPro"/>
</dbReference>
<dbReference type="OrthoDB" id="266313at2"/>
<dbReference type="STRING" id="1305675.BFG57_10860"/>
<keyword evidence="3" id="KW-0175">Coiled coil</keyword>
<dbReference type="InterPro" id="IPR012292">
    <property type="entry name" value="Globin/Proto"/>
</dbReference>
<feature type="coiled-coil region" evidence="3">
    <location>
        <begin position="200"/>
        <end position="231"/>
    </location>
</feature>
<organism evidence="5 6">
    <name type="scientific">Bacillus solimangrovi</name>
    <dbReference type="NCBI Taxonomy" id="1305675"/>
    <lineage>
        <taxon>Bacteria</taxon>
        <taxon>Bacillati</taxon>
        <taxon>Bacillota</taxon>
        <taxon>Bacilli</taxon>
        <taxon>Bacillales</taxon>
        <taxon>Bacillaceae</taxon>
        <taxon>Bacillus</taxon>
    </lineage>
</organism>
<evidence type="ECO:0000313" key="6">
    <source>
        <dbReference type="Proteomes" id="UP000095209"/>
    </source>
</evidence>
<dbReference type="GO" id="GO:0019825">
    <property type="term" value="F:oxygen binding"/>
    <property type="evidence" value="ECO:0007669"/>
    <property type="project" value="InterPro"/>
</dbReference>
<dbReference type="PANTHER" id="PTHR32089:SF118">
    <property type="entry name" value="HEME-BASED AEROTACTIC TRANSDUCER HEMAT"/>
    <property type="match status" value="1"/>
</dbReference>
<dbReference type="GO" id="GO:0007165">
    <property type="term" value="P:signal transduction"/>
    <property type="evidence" value="ECO:0007669"/>
    <property type="project" value="UniProtKB-KW"/>
</dbReference>
<comment type="caution">
    <text evidence="5">The sequence shown here is derived from an EMBL/GenBank/DDBJ whole genome shotgun (WGS) entry which is preliminary data.</text>
</comment>
<protein>
    <recommendedName>
        <fullName evidence="4">Methyl-accepting transducer domain-containing protein</fullName>
    </recommendedName>
</protein>
<dbReference type="AlphaFoldDB" id="A0A1E5LID9"/>
<accession>A0A1E5LID9</accession>
<dbReference type="Pfam" id="PF00015">
    <property type="entry name" value="MCPsignal"/>
    <property type="match status" value="1"/>
</dbReference>
<dbReference type="EMBL" id="MJEH01000008">
    <property type="protein sequence ID" value="OEH93816.1"/>
    <property type="molecule type" value="Genomic_DNA"/>
</dbReference>
<dbReference type="InterPro" id="IPR004089">
    <property type="entry name" value="MCPsignal_dom"/>
</dbReference>
<keyword evidence="1 2" id="KW-0807">Transducer</keyword>
<feature type="domain" description="Methyl-accepting transducer" evidence="4">
    <location>
        <begin position="207"/>
        <end position="456"/>
    </location>
</feature>
<dbReference type="Gene3D" id="1.10.490.10">
    <property type="entry name" value="Globins"/>
    <property type="match status" value="1"/>
</dbReference>
<dbReference type="Pfam" id="PF11563">
    <property type="entry name" value="Protoglobin"/>
    <property type="match status" value="1"/>
</dbReference>
<dbReference type="Gene3D" id="1.10.287.950">
    <property type="entry name" value="Methyl-accepting chemotaxis protein"/>
    <property type="match status" value="1"/>
</dbReference>
<dbReference type="Proteomes" id="UP000095209">
    <property type="component" value="Unassembled WGS sequence"/>
</dbReference>
<dbReference type="InterPro" id="IPR044398">
    <property type="entry name" value="Globin-sensor_dom"/>
</dbReference>